<dbReference type="InterPro" id="IPR011611">
    <property type="entry name" value="PfkB_dom"/>
</dbReference>
<dbReference type="EC" id="2.7.1.15" evidence="2 12"/>
<dbReference type="InterPro" id="IPR029056">
    <property type="entry name" value="Ribokinase-like"/>
</dbReference>
<dbReference type="InterPro" id="IPR002139">
    <property type="entry name" value="Ribo/fructo_kinase"/>
</dbReference>
<comment type="catalytic activity">
    <reaction evidence="12">
        <text>D-ribose + ATP = D-ribose 5-phosphate + ADP + H(+)</text>
        <dbReference type="Rhea" id="RHEA:13697"/>
        <dbReference type="ChEBI" id="CHEBI:15378"/>
        <dbReference type="ChEBI" id="CHEBI:30616"/>
        <dbReference type="ChEBI" id="CHEBI:47013"/>
        <dbReference type="ChEBI" id="CHEBI:78346"/>
        <dbReference type="ChEBI" id="CHEBI:456216"/>
        <dbReference type="EC" id="2.7.1.15"/>
    </reaction>
</comment>
<evidence type="ECO:0000256" key="11">
    <source>
        <dbReference type="ARBA" id="ARBA00023277"/>
    </source>
</evidence>
<dbReference type="PANTHER" id="PTHR10584">
    <property type="entry name" value="SUGAR KINASE"/>
    <property type="match status" value="1"/>
</dbReference>
<dbReference type="EMBL" id="VWPK01000021">
    <property type="protein sequence ID" value="KAA5611388.1"/>
    <property type="molecule type" value="Genomic_DNA"/>
</dbReference>
<evidence type="ECO:0000256" key="8">
    <source>
        <dbReference type="ARBA" id="ARBA00022840"/>
    </source>
</evidence>
<dbReference type="GO" id="GO:0004747">
    <property type="term" value="F:ribokinase activity"/>
    <property type="evidence" value="ECO:0007669"/>
    <property type="project" value="UniProtKB-UniRule"/>
</dbReference>
<sequence length="324" mass="32480">MEQDIRPHRTTATQAPLVVFGSVNIDIVAYTEHLPHPGETIHADRSATTLGGKGANQAAAIARLGGRVVLAGRTGTDAFATLARDRLAAFGVGLGHLAADPDRATGLALIGVSRDGQNSITVIGGANLGIDTADAAALQPVLAAAPVLLLQLEIPLPAVLAAAATAREGGATVILDPAPAPAGGLPEAAFQVAHILTPNETETELLVGMRPTGPDDAALAAGKLLDRGLATAIIKLGSRGVYYRSRTAAGFVPPFAVTAIDSVAAGDSFNAGLAVALARGDTLAEAVRFAAAGGALATTRPGASEAAPTLAEVENLLRRQPPAA</sequence>
<keyword evidence="15" id="KW-1185">Reference proteome</keyword>
<evidence type="ECO:0000256" key="5">
    <source>
        <dbReference type="ARBA" id="ARBA00022723"/>
    </source>
</evidence>
<dbReference type="PANTHER" id="PTHR10584:SF166">
    <property type="entry name" value="RIBOKINASE"/>
    <property type="match status" value="1"/>
</dbReference>
<feature type="binding site" evidence="12">
    <location>
        <position position="153"/>
    </location>
    <ligand>
        <name>substrate</name>
    </ligand>
</feature>
<dbReference type="PROSITE" id="PS00583">
    <property type="entry name" value="PFKB_KINASES_1"/>
    <property type="match status" value="1"/>
</dbReference>
<keyword evidence="11 12" id="KW-0119">Carbohydrate metabolism</keyword>
<dbReference type="InterPro" id="IPR002173">
    <property type="entry name" value="Carboh/pur_kinase_PfkB_CS"/>
</dbReference>
<dbReference type="GO" id="GO:0046872">
    <property type="term" value="F:metal ion binding"/>
    <property type="evidence" value="ECO:0007669"/>
    <property type="project" value="UniProtKB-KW"/>
</dbReference>
<evidence type="ECO:0000313" key="15">
    <source>
        <dbReference type="Proteomes" id="UP000325255"/>
    </source>
</evidence>
<keyword evidence="5 12" id="KW-0479">Metal-binding</keyword>
<dbReference type="Proteomes" id="UP000325255">
    <property type="component" value="Unassembled WGS sequence"/>
</dbReference>
<dbReference type="SUPFAM" id="SSF53613">
    <property type="entry name" value="Ribokinase-like"/>
    <property type="match status" value="1"/>
</dbReference>
<dbReference type="GO" id="GO:0005829">
    <property type="term" value="C:cytosol"/>
    <property type="evidence" value="ECO:0007669"/>
    <property type="project" value="TreeGrafter"/>
</dbReference>
<comment type="caution">
    <text evidence="14">The sequence shown here is derived from an EMBL/GenBank/DDBJ whole genome shotgun (WGS) entry which is preliminary data.</text>
</comment>
<comment type="subcellular location">
    <subcellularLocation>
        <location evidence="12">Cytoplasm</location>
    </subcellularLocation>
</comment>
<evidence type="ECO:0000256" key="10">
    <source>
        <dbReference type="ARBA" id="ARBA00022958"/>
    </source>
</evidence>
<dbReference type="AlphaFoldDB" id="A0A5M6IV12"/>
<evidence type="ECO:0000256" key="3">
    <source>
        <dbReference type="ARBA" id="ARBA00016943"/>
    </source>
</evidence>
<feature type="binding site" evidence="12">
    <location>
        <begin position="235"/>
        <end position="240"/>
    </location>
    <ligand>
        <name>ATP</name>
        <dbReference type="ChEBI" id="CHEBI:30616"/>
    </ligand>
</feature>
<accession>A0A5M6IV12</accession>
<keyword evidence="12" id="KW-0963">Cytoplasm</keyword>
<dbReference type="GO" id="GO:0019303">
    <property type="term" value="P:D-ribose catabolic process"/>
    <property type="evidence" value="ECO:0007669"/>
    <property type="project" value="UniProtKB-UniRule"/>
</dbReference>
<gene>
    <name evidence="12" type="primary">rbsK</name>
    <name evidence="14" type="ORF">F1189_14720</name>
</gene>
<evidence type="ECO:0000256" key="1">
    <source>
        <dbReference type="ARBA" id="ARBA00005380"/>
    </source>
</evidence>
<evidence type="ECO:0000313" key="14">
    <source>
        <dbReference type="EMBL" id="KAA5611388.1"/>
    </source>
</evidence>
<dbReference type="PROSITE" id="PS00584">
    <property type="entry name" value="PFKB_KINASES_2"/>
    <property type="match status" value="1"/>
</dbReference>
<dbReference type="CDD" id="cd01174">
    <property type="entry name" value="ribokinase"/>
    <property type="match status" value="1"/>
</dbReference>
<dbReference type="PRINTS" id="PR00990">
    <property type="entry name" value="RIBOKINASE"/>
</dbReference>
<reference evidence="14 15" key="1">
    <citation type="submission" date="2019-09" db="EMBL/GenBank/DDBJ databases">
        <title>Genome sequence of Rhodovastum atsumiense, a diverse member of the Acetobacteraceae family of non-sulfur purple photosynthetic bacteria.</title>
        <authorList>
            <person name="Meyer T."/>
            <person name="Kyndt J."/>
        </authorList>
    </citation>
    <scope>NUCLEOTIDE SEQUENCE [LARGE SCALE GENOMIC DNA]</scope>
    <source>
        <strain evidence="14 15">DSM 21279</strain>
    </source>
</reference>
<dbReference type="OrthoDB" id="9792663at2"/>
<evidence type="ECO:0000259" key="13">
    <source>
        <dbReference type="Pfam" id="PF00294"/>
    </source>
</evidence>
<keyword evidence="10 12" id="KW-0630">Potassium</keyword>
<keyword evidence="4 12" id="KW-0808">Transferase</keyword>
<dbReference type="UniPathway" id="UPA00916">
    <property type="reaction ID" value="UER00889"/>
</dbReference>
<evidence type="ECO:0000256" key="12">
    <source>
        <dbReference type="HAMAP-Rule" id="MF_01987"/>
    </source>
</evidence>
<dbReference type="RefSeq" id="WP_150041582.1">
    <property type="nucleotide sequence ID" value="NZ_OW485601.1"/>
</dbReference>
<feature type="binding site" evidence="12">
    <location>
        <position position="297"/>
    </location>
    <ligand>
        <name>K(+)</name>
        <dbReference type="ChEBI" id="CHEBI:29103"/>
    </ligand>
</feature>
<evidence type="ECO:0000256" key="2">
    <source>
        <dbReference type="ARBA" id="ARBA00012035"/>
    </source>
</evidence>
<feature type="domain" description="Carbohydrate kinase PfkB" evidence="13">
    <location>
        <begin position="17"/>
        <end position="309"/>
    </location>
</feature>
<keyword evidence="7 12" id="KW-0418">Kinase</keyword>
<keyword evidence="9 12" id="KW-0460">Magnesium</keyword>
<feature type="active site" description="Proton acceptor" evidence="12">
    <location>
        <position position="267"/>
    </location>
</feature>
<comment type="subunit">
    <text evidence="12">Homodimer.</text>
</comment>
<feature type="binding site" evidence="12">
    <location>
        <position position="300"/>
    </location>
    <ligand>
        <name>K(+)</name>
        <dbReference type="ChEBI" id="CHEBI:29103"/>
    </ligand>
</feature>
<feature type="binding site" evidence="12">
    <location>
        <position position="261"/>
    </location>
    <ligand>
        <name>K(+)</name>
        <dbReference type="ChEBI" id="CHEBI:29103"/>
    </ligand>
</feature>
<feature type="binding site" evidence="12">
    <location>
        <position position="302"/>
    </location>
    <ligand>
        <name>K(+)</name>
        <dbReference type="ChEBI" id="CHEBI:29103"/>
    </ligand>
</feature>
<name>A0A5M6IV12_9PROT</name>
<evidence type="ECO:0000256" key="4">
    <source>
        <dbReference type="ARBA" id="ARBA00022679"/>
    </source>
</evidence>
<comment type="pathway">
    <text evidence="12">Carbohydrate metabolism; D-ribose degradation; D-ribose 5-phosphate from beta-D-ribopyranose: step 2/2.</text>
</comment>
<dbReference type="HAMAP" id="MF_01987">
    <property type="entry name" value="Ribokinase"/>
    <property type="match status" value="1"/>
</dbReference>
<feature type="binding site" evidence="12">
    <location>
        <position position="199"/>
    </location>
    <ligand>
        <name>ATP</name>
        <dbReference type="ChEBI" id="CHEBI:30616"/>
    </ligand>
</feature>
<feature type="binding site" evidence="12">
    <location>
        <begin position="266"/>
        <end position="267"/>
    </location>
    <ligand>
        <name>ATP</name>
        <dbReference type="ChEBI" id="CHEBI:30616"/>
    </ligand>
</feature>
<keyword evidence="8 12" id="KW-0067">ATP-binding</keyword>
<evidence type="ECO:0000256" key="9">
    <source>
        <dbReference type="ARBA" id="ARBA00022842"/>
    </source>
</evidence>
<comment type="similarity">
    <text evidence="1">Belongs to the carbohydrate kinase pfkB family.</text>
</comment>
<feature type="binding site" evidence="12">
    <location>
        <position position="263"/>
    </location>
    <ligand>
        <name>K(+)</name>
        <dbReference type="ChEBI" id="CHEBI:29103"/>
    </ligand>
</feature>
<comment type="cofactor">
    <cofactor evidence="12">
        <name>Mg(2+)</name>
        <dbReference type="ChEBI" id="CHEBI:18420"/>
    </cofactor>
    <text evidence="12">Requires a divalent cation, most likely magnesium in vivo, as an electrophilic catalyst to aid phosphoryl group transfer. It is the chelate of the metal and the nucleotide that is the actual substrate.</text>
</comment>
<comment type="function">
    <text evidence="12">Catalyzes the phosphorylation of ribose at O-5 in a reaction requiring ATP and magnesium. The resulting D-ribose-5-phosphate can then be used either for sythesis of nucleotides, histidine, and tryptophan, or as a component of the pentose phosphate pathway.</text>
</comment>
<organism evidence="14 15">
    <name type="scientific">Rhodovastum atsumiense</name>
    <dbReference type="NCBI Taxonomy" id="504468"/>
    <lineage>
        <taxon>Bacteria</taxon>
        <taxon>Pseudomonadati</taxon>
        <taxon>Pseudomonadota</taxon>
        <taxon>Alphaproteobacteria</taxon>
        <taxon>Acetobacterales</taxon>
        <taxon>Acetobacteraceae</taxon>
        <taxon>Rhodovastum</taxon>
    </lineage>
</organism>
<dbReference type="Pfam" id="PF00294">
    <property type="entry name" value="PfkB"/>
    <property type="match status" value="1"/>
</dbReference>
<proteinExistence type="inferred from homology"/>
<protein>
    <recommendedName>
        <fullName evidence="3 12">Ribokinase</fullName>
        <shortName evidence="12">RK</shortName>
        <ecNumber evidence="2 12">2.7.1.15</ecNumber>
    </recommendedName>
</protein>
<comment type="activity regulation">
    <text evidence="12">Activated by a monovalent cation that binds near, but not in, the active site. The most likely occupant of the site in vivo is potassium. Ion binding induces a conformational change that may alter substrate affinity.</text>
</comment>
<feature type="binding site" evidence="12">
    <location>
        <begin position="24"/>
        <end position="26"/>
    </location>
    <ligand>
        <name>substrate</name>
    </ligand>
</feature>
<keyword evidence="6 12" id="KW-0547">Nucleotide-binding</keyword>
<dbReference type="Gene3D" id="3.40.1190.20">
    <property type="match status" value="1"/>
</dbReference>
<dbReference type="InterPro" id="IPR011877">
    <property type="entry name" value="Ribokinase"/>
</dbReference>
<feature type="binding site" evidence="12">
    <location>
        <position position="267"/>
    </location>
    <ligand>
        <name>substrate</name>
    </ligand>
</feature>
<comment type="caution">
    <text evidence="12">Lacks conserved residue(s) required for the propagation of feature annotation.</text>
</comment>
<evidence type="ECO:0000256" key="6">
    <source>
        <dbReference type="ARBA" id="ARBA00022741"/>
    </source>
</evidence>
<dbReference type="GO" id="GO:0005524">
    <property type="term" value="F:ATP binding"/>
    <property type="evidence" value="ECO:0007669"/>
    <property type="project" value="UniProtKB-UniRule"/>
</dbReference>
<feature type="binding site" evidence="12">
    <location>
        <begin position="52"/>
        <end position="56"/>
    </location>
    <ligand>
        <name>substrate</name>
    </ligand>
</feature>
<evidence type="ECO:0000256" key="7">
    <source>
        <dbReference type="ARBA" id="ARBA00022777"/>
    </source>
</evidence>
<comment type="similarity">
    <text evidence="12">Belongs to the carbohydrate kinase PfkB family. Ribokinase subfamily.</text>
</comment>